<sequence>MGDDGRIREFEMSGHAGFAEEGQDIVCAGVSALSISAVNGLEHFLPVAPKVEERDGYIACQLGELLEQDLEKAQWILQTMLLGIEQIQKAYGQNYILIDRRRWTPC</sequence>
<evidence type="ECO:0000256" key="6">
    <source>
        <dbReference type="ARBA" id="ARBA00044538"/>
    </source>
</evidence>
<dbReference type="eggNOG" id="COG2868">
    <property type="taxonomic scope" value="Bacteria"/>
</dbReference>
<evidence type="ECO:0000313" key="7">
    <source>
        <dbReference type="EMBL" id="AET70460.1"/>
    </source>
</evidence>
<dbReference type="PANTHER" id="PTHR39178">
    <property type="entry name" value="HYPOTHETICAL RIBOSOME-ASSOCIATED PROTEIN"/>
    <property type="match status" value="1"/>
</dbReference>
<dbReference type="GO" id="GO:0042254">
    <property type="term" value="P:ribosome biogenesis"/>
    <property type="evidence" value="ECO:0007669"/>
    <property type="project" value="UniProtKB-KW"/>
</dbReference>
<dbReference type="STRING" id="768706.Desor_5067"/>
<keyword evidence="2" id="KW-0645">Protease</keyword>
<gene>
    <name evidence="7" type="ordered locus">Desor_5067</name>
</gene>
<evidence type="ECO:0000256" key="1">
    <source>
        <dbReference type="ARBA" id="ARBA00022517"/>
    </source>
</evidence>
<dbReference type="HOGENOM" id="CLU_140910_2_2_9"/>
<dbReference type="PATRIC" id="fig|768706.3.peg.5161"/>
<keyword evidence="8" id="KW-1185">Reference proteome</keyword>
<evidence type="ECO:0000256" key="2">
    <source>
        <dbReference type="ARBA" id="ARBA00022670"/>
    </source>
</evidence>
<protein>
    <recommendedName>
        <fullName evidence="6">Ribosomal processing cysteine protease Prp</fullName>
    </recommendedName>
</protein>
<dbReference type="InterPro" id="IPR036764">
    <property type="entry name" value="Peptidase_Prp_sf"/>
</dbReference>
<keyword evidence="7" id="KW-0689">Ribosomal protein</keyword>
<dbReference type="CDD" id="cd16332">
    <property type="entry name" value="Prp-like"/>
    <property type="match status" value="1"/>
</dbReference>
<dbReference type="Gene3D" id="3.30.70.1490">
    <property type="entry name" value="Cysteine protease Prp"/>
    <property type="match status" value="1"/>
</dbReference>
<dbReference type="InterPro" id="IPR007422">
    <property type="entry name" value="Peptidase_Prp"/>
</dbReference>
<dbReference type="KEGG" id="dor:Desor_5067"/>
<dbReference type="SUPFAM" id="SSF118010">
    <property type="entry name" value="TM1457-like"/>
    <property type="match status" value="1"/>
</dbReference>
<evidence type="ECO:0000256" key="5">
    <source>
        <dbReference type="ARBA" id="ARBA00044503"/>
    </source>
</evidence>
<evidence type="ECO:0000256" key="4">
    <source>
        <dbReference type="ARBA" id="ARBA00022807"/>
    </source>
</evidence>
<keyword evidence="4" id="KW-0788">Thiol protease</keyword>
<dbReference type="OrthoDB" id="48998at2"/>
<evidence type="ECO:0000313" key="8">
    <source>
        <dbReference type="Proteomes" id="UP000006346"/>
    </source>
</evidence>
<keyword evidence="7" id="KW-0687">Ribonucleoprotein</keyword>
<dbReference type="Proteomes" id="UP000006346">
    <property type="component" value="Chromosome"/>
</dbReference>
<organism evidence="7 8">
    <name type="scientific">Desulfosporosinus orientis (strain ATCC 19365 / DSM 765 / NCIMB 8382 / VKM B-1628 / Singapore I)</name>
    <name type="common">Desulfotomaculum orientis</name>
    <dbReference type="NCBI Taxonomy" id="768706"/>
    <lineage>
        <taxon>Bacteria</taxon>
        <taxon>Bacillati</taxon>
        <taxon>Bacillota</taxon>
        <taxon>Clostridia</taxon>
        <taxon>Eubacteriales</taxon>
        <taxon>Desulfitobacteriaceae</taxon>
        <taxon>Desulfosporosinus</taxon>
    </lineage>
</organism>
<dbReference type="GO" id="GO:0008234">
    <property type="term" value="F:cysteine-type peptidase activity"/>
    <property type="evidence" value="ECO:0007669"/>
    <property type="project" value="UniProtKB-KW"/>
</dbReference>
<reference evidence="7 8" key="2">
    <citation type="journal article" date="2012" name="J. Bacteriol.">
        <title>Complete genome sequences of Desulfosporosinus orientis DSM765T, Desulfosporosinus youngiae DSM17734T, Desulfosporosinus meridiei DSM13257T, and Desulfosporosinus acidiphilus DSM22704T.</title>
        <authorList>
            <person name="Pester M."/>
            <person name="Brambilla E."/>
            <person name="Alazard D."/>
            <person name="Rattei T."/>
            <person name="Weinmaier T."/>
            <person name="Han J."/>
            <person name="Lucas S."/>
            <person name="Lapidus A."/>
            <person name="Cheng J.F."/>
            <person name="Goodwin L."/>
            <person name="Pitluck S."/>
            <person name="Peters L."/>
            <person name="Ovchinnikova G."/>
            <person name="Teshima H."/>
            <person name="Detter J.C."/>
            <person name="Han C.S."/>
            <person name="Tapia R."/>
            <person name="Land M.L."/>
            <person name="Hauser L."/>
            <person name="Kyrpides N.C."/>
            <person name="Ivanova N.N."/>
            <person name="Pagani I."/>
            <person name="Huntmann M."/>
            <person name="Wei C.L."/>
            <person name="Davenport K.W."/>
            <person name="Daligault H."/>
            <person name="Chain P.S."/>
            <person name="Chen A."/>
            <person name="Mavromatis K."/>
            <person name="Markowitz V."/>
            <person name="Szeto E."/>
            <person name="Mikhailova N."/>
            <person name="Pati A."/>
            <person name="Wagner M."/>
            <person name="Woyke T."/>
            <person name="Ollivier B."/>
            <person name="Klenk H.P."/>
            <person name="Spring S."/>
            <person name="Loy A."/>
        </authorList>
    </citation>
    <scope>NUCLEOTIDE SEQUENCE [LARGE SCALE GENOMIC DNA]</scope>
    <source>
        <strain evidence="8">ATCC 19365 / DSM 765 / NCIMB 8382 / VKM B-1628</strain>
    </source>
</reference>
<evidence type="ECO:0000256" key="3">
    <source>
        <dbReference type="ARBA" id="ARBA00022801"/>
    </source>
</evidence>
<dbReference type="Pfam" id="PF04327">
    <property type="entry name" value="Peptidase_Prp"/>
    <property type="match status" value="1"/>
</dbReference>
<name>G7WJM3_DESOD</name>
<accession>G7WJM3</accession>
<dbReference type="AlphaFoldDB" id="G7WJM3"/>
<dbReference type="RefSeq" id="WP_014187264.1">
    <property type="nucleotide sequence ID" value="NC_016584.1"/>
</dbReference>
<proteinExistence type="inferred from homology"/>
<dbReference type="GO" id="GO:0005840">
    <property type="term" value="C:ribosome"/>
    <property type="evidence" value="ECO:0007669"/>
    <property type="project" value="UniProtKB-KW"/>
</dbReference>
<dbReference type="GO" id="GO:0006508">
    <property type="term" value="P:proteolysis"/>
    <property type="evidence" value="ECO:0007669"/>
    <property type="project" value="UniProtKB-KW"/>
</dbReference>
<keyword evidence="1" id="KW-0690">Ribosome biogenesis</keyword>
<keyword evidence="3" id="KW-0378">Hydrolase</keyword>
<comment type="similarity">
    <text evidence="5">Belongs to the Prp family.</text>
</comment>
<dbReference type="EMBL" id="CP003108">
    <property type="protein sequence ID" value="AET70460.1"/>
    <property type="molecule type" value="Genomic_DNA"/>
</dbReference>
<dbReference type="PANTHER" id="PTHR39178:SF1">
    <property type="entry name" value="RIBOSOMAL-PROCESSING CYSTEINE PROTEASE PRP"/>
    <property type="match status" value="1"/>
</dbReference>
<reference evidence="8" key="1">
    <citation type="submission" date="2011-11" db="EMBL/GenBank/DDBJ databases">
        <title>Complete sequence of Desulfosporosinus orientis DSM 765.</title>
        <authorList>
            <person name="Lucas S."/>
            <person name="Han J."/>
            <person name="Lapidus A."/>
            <person name="Cheng J.-F."/>
            <person name="Goodwin L."/>
            <person name="Pitluck S."/>
            <person name="Peters L."/>
            <person name="Ovchinnikova G."/>
            <person name="Teshima H."/>
            <person name="Detter J.C."/>
            <person name="Han C."/>
            <person name="Tapia R."/>
            <person name="Land M."/>
            <person name="Hauser L."/>
            <person name="Kyrpides N."/>
            <person name="Ivanova N."/>
            <person name="Pagani I."/>
            <person name="Pester M."/>
            <person name="Spring S."/>
            <person name="Ollivier B."/>
            <person name="Rattei T."/>
            <person name="Klenk H.-P."/>
            <person name="Wagner M."/>
            <person name="Loy A."/>
            <person name="Woyke T."/>
        </authorList>
    </citation>
    <scope>NUCLEOTIDE SEQUENCE [LARGE SCALE GENOMIC DNA]</scope>
    <source>
        <strain evidence="8">ATCC 19365 / DSM 765 / NCIMB 8382 / VKM B-1628</strain>
    </source>
</reference>